<proteinExistence type="predicted"/>
<organism evidence="1 2">
    <name type="scientific">Larkinella terrae</name>
    <dbReference type="NCBI Taxonomy" id="2025311"/>
    <lineage>
        <taxon>Bacteria</taxon>
        <taxon>Pseudomonadati</taxon>
        <taxon>Bacteroidota</taxon>
        <taxon>Cytophagia</taxon>
        <taxon>Cytophagales</taxon>
        <taxon>Spirosomataceae</taxon>
        <taxon>Larkinella</taxon>
    </lineage>
</organism>
<dbReference type="RefSeq" id="WP_154176739.1">
    <property type="nucleotide sequence ID" value="NZ_WJXZ01000012.1"/>
</dbReference>
<gene>
    <name evidence="1" type="ORF">GJJ30_18845</name>
</gene>
<evidence type="ECO:0000313" key="2">
    <source>
        <dbReference type="Proteomes" id="UP000441754"/>
    </source>
</evidence>
<sequence>MRVAQVSRSQKVKILHELINGKTLLLHTLYDNRERDPSKMTDEELKAEHERIRQKVFRQTGIMPPPLPDFEAMSDEELRAYAHKRQQCLS</sequence>
<evidence type="ECO:0000313" key="1">
    <source>
        <dbReference type="EMBL" id="MRS63366.1"/>
    </source>
</evidence>
<dbReference type="Proteomes" id="UP000441754">
    <property type="component" value="Unassembled WGS sequence"/>
</dbReference>
<reference evidence="1 2" key="1">
    <citation type="journal article" date="2018" name="Antonie Van Leeuwenhoek">
        <title>Larkinella terrae sp. nov., isolated from soil on Jeju Island, South Korea.</title>
        <authorList>
            <person name="Ten L.N."/>
            <person name="Jeon J."/>
            <person name="Park S.J."/>
            <person name="Park S."/>
            <person name="Lee S.Y."/>
            <person name="Kim M.K."/>
            <person name="Jung H.Y."/>
        </authorList>
    </citation>
    <scope>NUCLEOTIDE SEQUENCE [LARGE SCALE GENOMIC DNA]</scope>
    <source>
        <strain evidence="1 2">KCTC 52001</strain>
    </source>
</reference>
<accession>A0A7K0EPF1</accession>
<keyword evidence="2" id="KW-1185">Reference proteome</keyword>
<comment type="caution">
    <text evidence="1">The sequence shown here is derived from an EMBL/GenBank/DDBJ whole genome shotgun (WGS) entry which is preliminary data.</text>
</comment>
<dbReference type="EMBL" id="WJXZ01000012">
    <property type="protein sequence ID" value="MRS63366.1"/>
    <property type="molecule type" value="Genomic_DNA"/>
</dbReference>
<protein>
    <submittedName>
        <fullName evidence="1">Uncharacterized protein</fullName>
    </submittedName>
</protein>
<dbReference type="AlphaFoldDB" id="A0A7K0EPF1"/>
<dbReference type="OrthoDB" id="969132at2"/>
<name>A0A7K0EPF1_9BACT</name>